<protein>
    <recommendedName>
        <fullName evidence="4 10">2-dehydropantoate 2-reductase</fullName>
        <ecNumber evidence="3 10">1.1.1.169</ecNumber>
    </recommendedName>
    <alternativeName>
        <fullName evidence="8 10">Ketopantoate reductase</fullName>
    </alternativeName>
</protein>
<dbReference type="InterPro" id="IPR013752">
    <property type="entry name" value="KPA_reductase"/>
</dbReference>
<keyword evidence="7 10" id="KW-0560">Oxidoreductase</keyword>
<proteinExistence type="inferred from homology"/>
<dbReference type="PANTHER" id="PTHR43765:SF2">
    <property type="entry name" value="2-DEHYDROPANTOATE 2-REDUCTASE"/>
    <property type="match status" value="1"/>
</dbReference>
<dbReference type="EC" id="1.1.1.169" evidence="3 10"/>
<dbReference type="GO" id="GO:0008677">
    <property type="term" value="F:2-dehydropantoate 2-reductase activity"/>
    <property type="evidence" value="ECO:0007669"/>
    <property type="project" value="UniProtKB-EC"/>
</dbReference>
<dbReference type="Pfam" id="PF02558">
    <property type="entry name" value="ApbA"/>
    <property type="match status" value="1"/>
</dbReference>
<name>A0ABU1SQ03_9HYPH</name>
<dbReference type="Gene3D" id="3.40.50.720">
    <property type="entry name" value="NAD(P)-binding Rossmann-like Domain"/>
    <property type="match status" value="1"/>
</dbReference>
<dbReference type="SUPFAM" id="SSF48179">
    <property type="entry name" value="6-phosphogluconate dehydrogenase C-terminal domain-like"/>
    <property type="match status" value="1"/>
</dbReference>
<evidence type="ECO:0000313" key="13">
    <source>
        <dbReference type="EMBL" id="MDR6900953.1"/>
    </source>
</evidence>
<comment type="similarity">
    <text evidence="2 10">Belongs to the ketopantoate reductase family.</text>
</comment>
<dbReference type="PANTHER" id="PTHR43765">
    <property type="entry name" value="2-DEHYDROPANTOATE 2-REDUCTASE-RELATED"/>
    <property type="match status" value="1"/>
</dbReference>
<dbReference type="InterPro" id="IPR013332">
    <property type="entry name" value="KPR_N"/>
</dbReference>
<comment type="function">
    <text evidence="10">Catalyzes the NADPH-dependent reduction of ketopantoate into pantoic acid.</text>
</comment>
<organism evidence="13 14">
    <name type="scientific">Rhizobium miluonense</name>
    <dbReference type="NCBI Taxonomy" id="411945"/>
    <lineage>
        <taxon>Bacteria</taxon>
        <taxon>Pseudomonadati</taxon>
        <taxon>Pseudomonadota</taxon>
        <taxon>Alphaproteobacteria</taxon>
        <taxon>Hyphomicrobiales</taxon>
        <taxon>Rhizobiaceae</taxon>
        <taxon>Rhizobium/Agrobacterium group</taxon>
        <taxon>Rhizobium</taxon>
    </lineage>
</organism>
<evidence type="ECO:0000313" key="14">
    <source>
        <dbReference type="Proteomes" id="UP001250791"/>
    </source>
</evidence>
<dbReference type="Pfam" id="PF08546">
    <property type="entry name" value="ApbA_C"/>
    <property type="match status" value="1"/>
</dbReference>
<evidence type="ECO:0000259" key="11">
    <source>
        <dbReference type="Pfam" id="PF02558"/>
    </source>
</evidence>
<keyword evidence="6 10" id="KW-0521">NADP</keyword>
<evidence type="ECO:0000256" key="7">
    <source>
        <dbReference type="ARBA" id="ARBA00023002"/>
    </source>
</evidence>
<comment type="caution">
    <text evidence="13">The sequence shown here is derived from an EMBL/GenBank/DDBJ whole genome shotgun (WGS) entry which is preliminary data.</text>
</comment>
<sequence length="307" mass="32595">MKIAIIGAGAMGSLFAGRLAEKDYSVSLIEVSGRMIDAIGAKGLRMMGLFGEKAYSLPVGPADRYINPFDLLIVFTKGMHTSSAMEAAKHVIGNDTWALTVQNGIGNVEAIESFIARDRIVMGMTNWPSTLIEPGLVNVPGEGEIKVWAASGQASEKLEAIASALDGAGLNCKLDPHVEVAIWEKLAFNSALNSLAAITGLTVGEMGDRQESRNIVFTILDEVIAVAKARGLAVDADHIRESVEHAFANHRQHKPSMLQDRLAGRRMEIGTITGAVSKTGETLGIATPVTTTFASLLTLVDGADLRV</sequence>
<evidence type="ECO:0000256" key="1">
    <source>
        <dbReference type="ARBA" id="ARBA00004994"/>
    </source>
</evidence>
<gene>
    <name evidence="13" type="ORF">J2W52_002568</name>
</gene>
<evidence type="ECO:0000256" key="8">
    <source>
        <dbReference type="ARBA" id="ARBA00032024"/>
    </source>
</evidence>
<evidence type="ECO:0000256" key="3">
    <source>
        <dbReference type="ARBA" id="ARBA00013014"/>
    </source>
</evidence>
<dbReference type="SUPFAM" id="SSF51735">
    <property type="entry name" value="NAD(P)-binding Rossmann-fold domains"/>
    <property type="match status" value="1"/>
</dbReference>
<evidence type="ECO:0000256" key="9">
    <source>
        <dbReference type="ARBA" id="ARBA00048793"/>
    </source>
</evidence>
<dbReference type="EMBL" id="JAVDUP010000002">
    <property type="protein sequence ID" value="MDR6900953.1"/>
    <property type="molecule type" value="Genomic_DNA"/>
</dbReference>
<dbReference type="Gene3D" id="1.10.1040.10">
    <property type="entry name" value="N-(1-d-carboxylethyl)-l-norvaline Dehydrogenase, domain 2"/>
    <property type="match status" value="1"/>
</dbReference>
<accession>A0ABU1SQ03</accession>
<dbReference type="Proteomes" id="UP001250791">
    <property type="component" value="Unassembled WGS sequence"/>
</dbReference>
<feature type="domain" description="Ketopantoate reductase N-terminal" evidence="11">
    <location>
        <begin position="3"/>
        <end position="147"/>
    </location>
</feature>
<evidence type="ECO:0000256" key="10">
    <source>
        <dbReference type="RuleBase" id="RU362068"/>
    </source>
</evidence>
<evidence type="ECO:0000259" key="12">
    <source>
        <dbReference type="Pfam" id="PF08546"/>
    </source>
</evidence>
<dbReference type="InterPro" id="IPR013328">
    <property type="entry name" value="6PGD_dom2"/>
</dbReference>
<reference evidence="13 14" key="1">
    <citation type="submission" date="2023-07" db="EMBL/GenBank/DDBJ databases">
        <title>Sorghum-associated microbial communities from plants grown in Nebraska, USA.</title>
        <authorList>
            <person name="Schachtman D."/>
        </authorList>
    </citation>
    <scope>NUCLEOTIDE SEQUENCE [LARGE SCALE GENOMIC DNA]</scope>
    <source>
        <strain evidence="13 14">3199</strain>
    </source>
</reference>
<dbReference type="InterPro" id="IPR008927">
    <property type="entry name" value="6-PGluconate_DH-like_C_sf"/>
</dbReference>
<comment type="pathway">
    <text evidence="1 10">Cofactor biosynthesis; (R)-pantothenate biosynthesis; (R)-pantoate from 3-methyl-2-oxobutanoate: step 2/2.</text>
</comment>
<dbReference type="InterPro" id="IPR003710">
    <property type="entry name" value="ApbA"/>
</dbReference>
<dbReference type="NCBIfam" id="TIGR00745">
    <property type="entry name" value="apbA_panE"/>
    <property type="match status" value="1"/>
</dbReference>
<dbReference type="InterPro" id="IPR050838">
    <property type="entry name" value="Ketopantoate_reductase"/>
</dbReference>
<evidence type="ECO:0000256" key="6">
    <source>
        <dbReference type="ARBA" id="ARBA00022857"/>
    </source>
</evidence>
<evidence type="ECO:0000256" key="5">
    <source>
        <dbReference type="ARBA" id="ARBA00022655"/>
    </source>
</evidence>
<dbReference type="RefSeq" id="WP_310230937.1">
    <property type="nucleotide sequence ID" value="NZ_JAVDUP010000002.1"/>
</dbReference>
<evidence type="ECO:0000256" key="4">
    <source>
        <dbReference type="ARBA" id="ARBA00019465"/>
    </source>
</evidence>
<dbReference type="InterPro" id="IPR036291">
    <property type="entry name" value="NAD(P)-bd_dom_sf"/>
</dbReference>
<comment type="catalytic activity">
    <reaction evidence="9 10">
        <text>(R)-pantoate + NADP(+) = 2-dehydropantoate + NADPH + H(+)</text>
        <dbReference type="Rhea" id="RHEA:16233"/>
        <dbReference type="ChEBI" id="CHEBI:11561"/>
        <dbReference type="ChEBI" id="CHEBI:15378"/>
        <dbReference type="ChEBI" id="CHEBI:15980"/>
        <dbReference type="ChEBI" id="CHEBI:57783"/>
        <dbReference type="ChEBI" id="CHEBI:58349"/>
        <dbReference type="EC" id="1.1.1.169"/>
    </reaction>
</comment>
<evidence type="ECO:0000256" key="2">
    <source>
        <dbReference type="ARBA" id="ARBA00007870"/>
    </source>
</evidence>
<keyword evidence="5 10" id="KW-0566">Pantothenate biosynthesis</keyword>
<feature type="domain" description="Ketopantoate reductase C-terminal" evidence="12">
    <location>
        <begin position="180"/>
        <end position="298"/>
    </location>
</feature>
<keyword evidence="14" id="KW-1185">Reference proteome</keyword>